<reference evidence="1" key="1">
    <citation type="submission" date="2021-09" db="EMBL/GenBank/DDBJ databases">
        <authorList>
            <consortium name="AG Swart"/>
            <person name="Singh M."/>
            <person name="Singh A."/>
            <person name="Seah K."/>
            <person name="Emmerich C."/>
        </authorList>
    </citation>
    <scope>NUCLEOTIDE SEQUENCE</scope>
    <source>
        <strain evidence="1">ATCC30299</strain>
    </source>
</reference>
<dbReference type="EMBL" id="CAJZBQ010000043">
    <property type="protein sequence ID" value="CAG9327254.1"/>
    <property type="molecule type" value="Genomic_DNA"/>
</dbReference>
<protein>
    <submittedName>
        <fullName evidence="1">Uncharacterized protein</fullName>
    </submittedName>
</protein>
<keyword evidence="2" id="KW-1185">Reference proteome</keyword>
<evidence type="ECO:0000313" key="1">
    <source>
        <dbReference type="EMBL" id="CAG9327254.1"/>
    </source>
</evidence>
<proteinExistence type="predicted"/>
<name>A0AAU9JMQ0_9CILI</name>
<gene>
    <name evidence="1" type="ORF">BSTOLATCC_MIC43294</name>
</gene>
<comment type="caution">
    <text evidence="1">The sequence shown here is derived from an EMBL/GenBank/DDBJ whole genome shotgun (WGS) entry which is preliminary data.</text>
</comment>
<dbReference type="AlphaFoldDB" id="A0AAU9JMQ0"/>
<evidence type="ECO:0000313" key="2">
    <source>
        <dbReference type="Proteomes" id="UP001162131"/>
    </source>
</evidence>
<sequence length="77" mass="9357">MGIRCKVNWDISHKVLTIIPQKKKFCYYEYSQLGTCNKRKFAKANSGEWNDRKYYFAIFFNFINTYKLPYEAIILRK</sequence>
<dbReference type="Proteomes" id="UP001162131">
    <property type="component" value="Unassembled WGS sequence"/>
</dbReference>
<accession>A0AAU9JMQ0</accession>
<organism evidence="1 2">
    <name type="scientific">Blepharisma stoltei</name>
    <dbReference type="NCBI Taxonomy" id="1481888"/>
    <lineage>
        <taxon>Eukaryota</taxon>
        <taxon>Sar</taxon>
        <taxon>Alveolata</taxon>
        <taxon>Ciliophora</taxon>
        <taxon>Postciliodesmatophora</taxon>
        <taxon>Heterotrichea</taxon>
        <taxon>Heterotrichida</taxon>
        <taxon>Blepharismidae</taxon>
        <taxon>Blepharisma</taxon>
    </lineage>
</organism>